<evidence type="ECO:0000259" key="2">
    <source>
        <dbReference type="Pfam" id="PF22725"/>
    </source>
</evidence>
<name>A0ABX7C0R7_9HYPH</name>
<dbReference type="InterPro" id="IPR052515">
    <property type="entry name" value="Gfo/Idh/MocA_Oxidoreductase"/>
</dbReference>
<dbReference type="SUPFAM" id="SSF51735">
    <property type="entry name" value="NAD(P)-binding Rossmann-fold domains"/>
    <property type="match status" value="1"/>
</dbReference>
<dbReference type="Gene3D" id="3.30.360.10">
    <property type="entry name" value="Dihydrodipicolinate Reductase, domain 2"/>
    <property type="match status" value="1"/>
</dbReference>
<gene>
    <name evidence="3" type="ORF">JI749_01010</name>
</gene>
<dbReference type="PANTHER" id="PTHR43249:SF1">
    <property type="entry name" value="D-GLUCOSIDE 3-DEHYDROGENASE"/>
    <property type="match status" value="1"/>
</dbReference>
<evidence type="ECO:0000313" key="3">
    <source>
        <dbReference type="EMBL" id="QQR36250.1"/>
    </source>
</evidence>
<dbReference type="EMBL" id="CP068047">
    <property type="protein sequence ID" value="QQR36250.1"/>
    <property type="molecule type" value="Genomic_DNA"/>
</dbReference>
<keyword evidence="4" id="KW-1185">Reference proteome</keyword>
<dbReference type="PANTHER" id="PTHR43249">
    <property type="entry name" value="UDP-N-ACETYL-2-AMINO-2-DEOXY-D-GLUCURONATE OXIDASE"/>
    <property type="match status" value="1"/>
</dbReference>
<dbReference type="RefSeq" id="WP_201657502.1">
    <property type="nucleotide sequence ID" value="NZ_CP068047.1"/>
</dbReference>
<sequence>MGDGQKRFGLGVVGAGMGAKPHALALQSLAGSIDVRGVYRRNRAELDTFCQTYGFPAAESYEALLADPEVEAILLLTTPNAREELVAAAARAGKHVLMEKPVERTLAAAERIVQTCDEAGVTLGIIFQHRFRRASRYLAEAVAEDRYGRLEAVHLVVPWWRPQAGYYDQPGRGTLEQDGGGVLITQAIHSLDLMLSLCGDVNAVTAMAKTTRFHQMETEDFVSAGLEFSNGAVGAVMATTASFPGGPESLTLNFARASATLTAGNLTVRTMDGETITEGEASQGGGGADPMAFPFEWHAAQIADFVDAVRHSRQPLSNGHTALRVHRLIDAMMASAREGKRVVVF</sequence>
<protein>
    <submittedName>
        <fullName evidence="3">Gfo/Idh/MocA family oxidoreductase</fullName>
    </submittedName>
</protein>
<dbReference type="SUPFAM" id="SSF55347">
    <property type="entry name" value="Glyceraldehyde-3-phosphate dehydrogenase-like, C-terminal domain"/>
    <property type="match status" value="1"/>
</dbReference>
<organism evidence="3 4">
    <name type="scientific">Devosia oryziradicis</name>
    <dbReference type="NCBI Taxonomy" id="2801335"/>
    <lineage>
        <taxon>Bacteria</taxon>
        <taxon>Pseudomonadati</taxon>
        <taxon>Pseudomonadota</taxon>
        <taxon>Alphaproteobacteria</taxon>
        <taxon>Hyphomicrobiales</taxon>
        <taxon>Devosiaceae</taxon>
        <taxon>Devosia</taxon>
    </lineage>
</organism>
<proteinExistence type="predicted"/>
<evidence type="ECO:0000313" key="4">
    <source>
        <dbReference type="Proteomes" id="UP000595460"/>
    </source>
</evidence>
<dbReference type="Pfam" id="PF22725">
    <property type="entry name" value="GFO_IDH_MocA_C3"/>
    <property type="match status" value="1"/>
</dbReference>
<dbReference type="InterPro" id="IPR055170">
    <property type="entry name" value="GFO_IDH_MocA-like_dom"/>
</dbReference>
<dbReference type="Pfam" id="PF01408">
    <property type="entry name" value="GFO_IDH_MocA"/>
    <property type="match status" value="1"/>
</dbReference>
<dbReference type="Gene3D" id="3.40.50.720">
    <property type="entry name" value="NAD(P)-binding Rossmann-like Domain"/>
    <property type="match status" value="1"/>
</dbReference>
<dbReference type="Proteomes" id="UP000595460">
    <property type="component" value="Chromosome"/>
</dbReference>
<dbReference type="InterPro" id="IPR036291">
    <property type="entry name" value="NAD(P)-bd_dom_sf"/>
</dbReference>
<evidence type="ECO:0000259" key="1">
    <source>
        <dbReference type="Pfam" id="PF01408"/>
    </source>
</evidence>
<dbReference type="InterPro" id="IPR000683">
    <property type="entry name" value="Gfo/Idh/MocA-like_OxRdtase_N"/>
</dbReference>
<accession>A0ABX7C0R7</accession>
<reference evidence="3 4" key="1">
    <citation type="submission" date="2021-01" db="EMBL/GenBank/DDBJ databases">
        <title>Genome seq and assembly of Devosia sp. G19.</title>
        <authorList>
            <person name="Chhetri G."/>
        </authorList>
    </citation>
    <scope>NUCLEOTIDE SEQUENCE [LARGE SCALE GENOMIC DNA]</scope>
    <source>
        <strain evidence="3 4">G19</strain>
    </source>
</reference>
<feature type="domain" description="GFO/IDH/MocA-like oxidoreductase" evidence="2">
    <location>
        <begin position="136"/>
        <end position="252"/>
    </location>
</feature>
<feature type="domain" description="Gfo/Idh/MocA-like oxidoreductase N-terminal" evidence="1">
    <location>
        <begin position="9"/>
        <end position="125"/>
    </location>
</feature>